<evidence type="ECO:0000256" key="6">
    <source>
        <dbReference type="SAM" id="MobiDB-lite"/>
    </source>
</evidence>
<dbReference type="InterPro" id="IPR011009">
    <property type="entry name" value="Kinase-like_dom_sf"/>
</dbReference>
<evidence type="ECO:0000256" key="2">
    <source>
        <dbReference type="ARBA" id="ARBA00022741"/>
    </source>
</evidence>
<comment type="caution">
    <text evidence="8">The sequence shown here is derived from an EMBL/GenBank/DDBJ whole genome shotgun (WGS) entry which is preliminary data.</text>
</comment>
<feature type="region of interest" description="Disordered" evidence="6">
    <location>
        <begin position="604"/>
        <end position="623"/>
    </location>
</feature>
<feature type="region of interest" description="Disordered" evidence="6">
    <location>
        <begin position="1"/>
        <end position="29"/>
    </location>
</feature>
<proteinExistence type="predicted"/>
<feature type="compositionally biased region" description="Basic and acidic residues" evidence="6">
    <location>
        <begin position="1"/>
        <end position="13"/>
    </location>
</feature>
<accession>A0ABR9P6G3</accession>
<evidence type="ECO:0000256" key="3">
    <source>
        <dbReference type="ARBA" id="ARBA00022777"/>
    </source>
</evidence>
<feature type="compositionally biased region" description="Acidic residues" evidence="6">
    <location>
        <begin position="361"/>
        <end position="376"/>
    </location>
</feature>
<evidence type="ECO:0000256" key="1">
    <source>
        <dbReference type="ARBA" id="ARBA00022679"/>
    </source>
</evidence>
<keyword evidence="1" id="KW-0808">Transferase</keyword>
<feature type="region of interest" description="Disordered" evidence="6">
    <location>
        <begin position="352"/>
        <end position="380"/>
    </location>
</feature>
<gene>
    <name evidence="8" type="ORF">IDM40_11290</name>
</gene>
<dbReference type="Gene3D" id="3.30.200.20">
    <property type="entry name" value="Phosphorylase Kinase, domain 1"/>
    <property type="match status" value="1"/>
</dbReference>
<dbReference type="SUPFAM" id="SSF56112">
    <property type="entry name" value="Protein kinase-like (PK-like)"/>
    <property type="match status" value="1"/>
</dbReference>
<keyword evidence="8" id="KW-0723">Serine/threonine-protein kinase</keyword>
<dbReference type="GO" id="GO:0004674">
    <property type="term" value="F:protein serine/threonine kinase activity"/>
    <property type="evidence" value="ECO:0007669"/>
    <property type="project" value="UniProtKB-KW"/>
</dbReference>
<name>A0ABR9P6G3_9ACTN</name>
<reference evidence="8 9" key="1">
    <citation type="submission" date="2020-09" db="EMBL/GenBank/DDBJ databases">
        <title>Diversity and distribution of actinomycetes associated with coral in the coast of Hainan.</title>
        <authorList>
            <person name="Li F."/>
        </authorList>
    </citation>
    <scope>NUCLEOTIDE SEQUENCE [LARGE SCALE GENOMIC DNA]</scope>
    <source>
        <strain evidence="8 9">HNM0947</strain>
    </source>
</reference>
<dbReference type="InterPro" id="IPR017441">
    <property type="entry name" value="Protein_kinase_ATP_BS"/>
</dbReference>
<dbReference type="PROSITE" id="PS00108">
    <property type="entry name" value="PROTEIN_KINASE_ST"/>
    <property type="match status" value="1"/>
</dbReference>
<evidence type="ECO:0000259" key="7">
    <source>
        <dbReference type="PROSITE" id="PS50011"/>
    </source>
</evidence>
<dbReference type="InterPro" id="IPR008271">
    <property type="entry name" value="Ser/Thr_kinase_AS"/>
</dbReference>
<dbReference type="CDD" id="cd14014">
    <property type="entry name" value="STKc_PknB_like"/>
    <property type="match status" value="1"/>
</dbReference>
<evidence type="ECO:0000313" key="8">
    <source>
        <dbReference type="EMBL" id="MBE2999285.1"/>
    </source>
</evidence>
<keyword evidence="2 5" id="KW-0547">Nucleotide-binding</keyword>
<evidence type="ECO:0000256" key="4">
    <source>
        <dbReference type="ARBA" id="ARBA00022840"/>
    </source>
</evidence>
<dbReference type="SMART" id="SM00220">
    <property type="entry name" value="S_TKc"/>
    <property type="match status" value="1"/>
</dbReference>
<evidence type="ECO:0000313" key="9">
    <source>
        <dbReference type="Proteomes" id="UP000806528"/>
    </source>
</evidence>
<evidence type="ECO:0000256" key="5">
    <source>
        <dbReference type="PROSITE-ProRule" id="PRU10141"/>
    </source>
</evidence>
<keyword evidence="3 8" id="KW-0418">Kinase</keyword>
<feature type="binding site" evidence="5">
    <location>
        <position position="60"/>
    </location>
    <ligand>
        <name>ATP</name>
        <dbReference type="ChEBI" id="CHEBI:30616"/>
    </ligand>
</feature>
<dbReference type="PANTHER" id="PTHR43289">
    <property type="entry name" value="MITOGEN-ACTIVATED PROTEIN KINASE KINASE KINASE 20-RELATED"/>
    <property type="match status" value="1"/>
</dbReference>
<keyword evidence="4 5" id="KW-0067">ATP-binding</keyword>
<dbReference type="Gene3D" id="1.10.510.10">
    <property type="entry name" value="Transferase(Phosphotransferase) domain 1"/>
    <property type="match status" value="1"/>
</dbReference>
<dbReference type="PANTHER" id="PTHR43289:SF34">
    <property type="entry name" value="SERINE_THREONINE-PROTEIN KINASE YBDM-RELATED"/>
    <property type="match status" value="1"/>
</dbReference>
<sequence>MPTDPPRHFDRNRLPPGVAPTAPGDPEQIGPYRIVGRIGAGGMGVVHAGLDAQEGCAAVKTVHPHIAADPDFRARFAREVDLVARVDAACTPGFLGADVEAEAPWLATEYVPGLTLGQYVRGNGPLTGGRLTAFAAGSAEALTAIHAAGVVHRDLKPGNVILSPGGPKVLDFGIARAVDATALTATGGLFGTPGWIAPEQYAGEDATDRSDLFAWAGLVLFAATGSEPFGRGAVDEVARRTRTEEPDTGDLPVELAEIVDRAFAKNPADRPTAEEALATLMGEWSATQVEPPAETEPTRVVPVLLEREWRGISAPDPVPTGRRYGRARWFAAAAGALVLVVLVSAVLGLRGGDSPGGGAGEEADGGEGEASGEQDEPAVQTDPEDIGAVIADAVAVASGAESFDARVARHTNETGDRAIFSYRYTEDPEPAYSETMLAEGRENGYTAFGPDLDDLVGISELPEDEGERVYYRDDELADVEPMDEWEREVDRLESVAAEDAEVEYQGHGQVPADIIPEDTGPENPRPDSSQRPGHHYTGTMPDVWWDREQDEVEFDLWIGDNGHPVFLETVEYTDEVTTQPAFGPSGEEVVLEYQSRIDFAPFDGPVEIERPDESEIQDGAPDG</sequence>
<keyword evidence="9" id="KW-1185">Reference proteome</keyword>
<dbReference type="Proteomes" id="UP000806528">
    <property type="component" value="Unassembled WGS sequence"/>
</dbReference>
<feature type="region of interest" description="Disordered" evidence="6">
    <location>
        <begin position="511"/>
        <end position="537"/>
    </location>
</feature>
<dbReference type="EMBL" id="JADBGI010000008">
    <property type="protein sequence ID" value="MBE2999285.1"/>
    <property type="molecule type" value="Genomic_DNA"/>
</dbReference>
<dbReference type="InterPro" id="IPR000719">
    <property type="entry name" value="Prot_kinase_dom"/>
</dbReference>
<organism evidence="8 9">
    <name type="scientific">Nocardiopsis coralli</name>
    <dbReference type="NCBI Taxonomy" id="2772213"/>
    <lineage>
        <taxon>Bacteria</taxon>
        <taxon>Bacillati</taxon>
        <taxon>Actinomycetota</taxon>
        <taxon>Actinomycetes</taxon>
        <taxon>Streptosporangiales</taxon>
        <taxon>Nocardiopsidaceae</taxon>
        <taxon>Nocardiopsis</taxon>
    </lineage>
</organism>
<dbReference type="PROSITE" id="PS00107">
    <property type="entry name" value="PROTEIN_KINASE_ATP"/>
    <property type="match status" value="1"/>
</dbReference>
<protein>
    <submittedName>
        <fullName evidence="8">Serine/threonine protein kinase</fullName>
    </submittedName>
</protein>
<dbReference type="RefSeq" id="WP_193121909.1">
    <property type="nucleotide sequence ID" value="NZ_JADBGI010000008.1"/>
</dbReference>
<dbReference type="Pfam" id="PF00069">
    <property type="entry name" value="Pkinase"/>
    <property type="match status" value="1"/>
</dbReference>
<dbReference type="PROSITE" id="PS50011">
    <property type="entry name" value="PROTEIN_KINASE_DOM"/>
    <property type="match status" value="1"/>
</dbReference>
<feature type="domain" description="Protein kinase" evidence="7">
    <location>
        <begin position="32"/>
        <end position="285"/>
    </location>
</feature>